<evidence type="ECO:0000313" key="4">
    <source>
        <dbReference type="Proteomes" id="UP001470230"/>
    </source>
</evidence>
<evidence type="ECO:0000313" key="3">
    <source>
        <dbReference type="EMBL" id="KAK8893158.1"/>
    </source>
</evidence>
<dbReference type="PANTHER" id="PTHR48104:SF30">
    <property type="entry name" value="METACASPASE-1"/>
    <property type="match status" value="1"/>
</dbReference>
<dbReference type="EMBL" id="JAPFFF010000003">
    <property type="protein sequence ID" value="KAK8893158.1"/>
    <property type="molecule type" value="Genomic_DNA"/>
</dbReference>
<dbReference type="InterPro" id="IPR050452">
    <property type="entry name" value="Metacaspase"/>
</dbReference>
<keyword evidence="4" id="KW-1185">Reference proteome</keyword>
<protein>
    <recommendedName>
        <fullName evidence="2">Peptidase C14 caspase domain-containing protein</fullName>
    </recommendedName>
</protein>
<dbReference type="InterPro" id="IPR011600">
    <property type="entry name" value="Pept_C14_caspase"/>
</dbReference>
<dbReference type="Proteomes" id="UP001470230">
    <property type="component" value="Unassembled WGS sequence"/>
</dbReference>
<organism evidence="3 4">
    <name type="scientific">Tritrichomonas musculus</name>
    <dbReference type="NCBI Taxonomy" id="1915356"/>
    <lineage>
        <taxon>Eukaryota</taxon>
        <taxon>Metamonada</taxon>
        <taxon>Parabasalia</taxon>
        <taxon>Tritrichomonadida</taxon>
        <taxon>Tritrichomonadidae</taxon>
        <taxon>Tritrichomonas</taxon>
    </lineage>
</organism>
<proteinExistence type="inferred from homology"/>
<comment type="similarity">
    <text evidence="1">Belongs to the peptidase C14B family.</text>
</comment>
<accession>A0ABR2KQ72</accession>
<feature type="domain" description="Peptidase C14 caspase" evidence="2">
    <location>
        <begin position="67"/>
        <end position="263"/>
    </location>
</feature>
<dbReference type="Gene3D" id="3.40.50.1460">
    <property type="match status" value="1"/>
</dbReference>
<evidence type="ECO:0000256" key="1">
    <source>
        <dbReference type="ARBA" id="ARBA00009005"/>
    </source>
</evidence>
<sequence>MGACSSTAKKVVAALGQSLLNKLGLNFSLEEWQQAHESGTVEENTSELASYGTDLSKCDTLPTGLNRAVFICCNTYTRPDYSLGVGPMNDAITVASYMKNIGFTVYFAHNPSSTEFLKYFKHFLANTSNYLLVYYTGHGGSIKDTNGDEDDGYDEALVFDDAFLVDDKLKEAIKTSGKPNNSTVILLNDCCHSGSIYDLQSGTGDLPPNVMSLSAARDSQTAKQTSMEGKDQGIFTFYFFKLLQNTPTLTPLTMETAINKYISKYEQVFTRFSTSGDLYEKVIFQ</sequence>
<evidence type="ECO:0000259" key="2">
    <source>
        <dbReference type="Pfam" id="PF00656"/>
    </source>
</evidence>
<dbReference type="InterPro" id="IPR029030">
    <property type="entry name" value="Caspase-like_dom_sf"/>
</dbReference>
<dbReference type="SUPFAM" id="SSF52129">
    <property type="entry name" value="Caspase-like"/>
    <property type="match status" value="1"/>
</dbReference>
<reference evidence="3 4" key="1">
    <citation type="submission" date="2024-04" db="EMBL/GenBank/DDBJ databases">
        <title>Tritrichomonas musculus Genome.</title>
        <authorList>
            <person name="Alves-Ferreira E."/>
            <person name="Grigg M."/>
            <person name="Lorenzi H."/>
            <person name="Galac M."/>
        </authorList>
    </citation>
    <scope>NUCLEOTIDE SEQUENCE [LARGE SCALE GENOMIC DNA]</scope>
    <source>
        <strain evidence="3 4">EAF2021</strain>
    </source>
</reference>
<name>A0ABR2KQ72_9EUKA</name>
<dbReference type="PANTHER" id="PTHR48104">
    <property type="entry name" value="METACASPASE-4"/>
    <property type="match status" value="1"/>
</dbReference>
<gene>
    <name evidence="3" type="ORF">M9Y10_021573</name>
</gene>
<dbReference type="Pfam" id="PF00656">
    <property type="entry name" value="Peptidase_C14"/>
    <property type="match status" value="1"/>
</dbReference>
<comment type="caution">
    <text evidence="3">The sequence shown here is derived from an EMBL/GenBank/DDBJ whole genome shotgun (WGS) entry which is preliminary data.</text>
</comment>